<feature type="domain" description="BTB" evidence="2">
    <location>
        <begin position="14"/>
        <end position="85"/>
    </location>
</feature>
<dbReference type="Pfam" id="PF00651">
    <property type="entry name" value="BTB"/>
    <property type="match status" value="1"/>
</dbReference>
<dbReference type="RefSeq" id="YP_007354787.1">
    <property type="nucleotide sequence ID" value="NC_020104.1"/>
</dbReference>
<dbReference type="EMBL" id="JX962719">
    <property type="protein sequence ID" value="AGC02351.1"/>
    <property type="molecule type" value="Genomic_DNA"/>
</dbReference>
<evidence type="ECO:0000259" key="2">
    <source>
        <dbReference type="PROSITE" id="PS50097"/>
    </source>
</evidence>
<organism evidence="3 4">
    <name type="scientific">Acanthamoeba polyphaga moumouvirus</name>
    <dbReference type="NCBI Taxonomy" id="1269028"/>
    <lineage>
        <taxon>Viruses</taxon>
        <taxon>Varidnaviria</taxon>
        <taxon>Bamfordvirae</taxon>
        <taxon>Nucleocytoviricota</taxon>
        <taxon>Megaviricetes</taxon>
        <taxon>Imitervirales</taxon>
        <taxon>Mimiviridae</taxon>
        <taxon>Megamimivirinae</taxon>
        <taxon>Moumouvirus</taxon>
    </lineage>
</organism>
<dbReference type="Gene3D" id="2.130.10.10">
    <property type="entry name" value="YVTN repeat-like/Quinoprotein amine dehydrogenase"/>
    <property type="match status" value="1"/>
</dbReference>
<dbReference type="InterPro" id="IPR011333">
    <property type="entry name" value="SKP1/BTB/POZ_sf"/>
</dbReference>
<dbReference type="CDD" id="cd18186">
    <property type="entry name" value="BTB_POZ_ZBTB_KLHL-like"/>
    <property type="match status" value="1"/>
</dbReference>
<dbReference type="GeneID" id="14445915"/>
<dbReference type="PROSITE" id="PS50097">
    <property type="entry name" value="BTB"/>
    <property type="match status" value="1"/>
</dbReference>
<comment type="similarity">
    <text evidence="1">Belongs to the mimivirus BTB/WD family.</text>
</comment>
<dbReference type="InterPro" id="IPR000210">
    <property type="entry name" value="BTB/POZ_dom"/>
</dbReference>
<proteinExistence type="inferred from homology"/>
<gene>
    <name evidence="3" type="ORF">Moumou_00834</name>
</gene>
<name>L7RDI6_9VIRU</name>
<dbReference type="Proteomes" id="UP000201640">
    <property type="component" value="Segment"/>
</dbReference>
<dbReference type="SUPFAM" id="SSF54695">
    <property type="entry name" value="POZ domain"/>
    <property type="match status" value="1"/>
</dbReference>
<accession>L7RDI6</accession>
<reference evidence="3 4" key="1">
    <citation type="journal article" date="2012" name="Genome Biol. Evol.">
        <title>Related Giant Viruses in Distant Locations and Different Habitats: Acanthamoeba polyphaga moumouvirus Represents a Third Lineage of the Mimiviridae That Is Close to the Megavirus Lineage.</title>
        <authorList>
            <person name="Yoosuf N."/>
            <person name="Yutin N."/>
            <person name="Colson P."/>
            <person name="Shabalina S.A."/>
            <person name="Pagnier I."/>
            <person name="Robert C."/>
            <person name="Azza S."/>
            <person name="Klose T."/>
            <person name="Wong J."/>
            <person name="Rossmann M.G."/>
            <person name="La Scola B."/>
            <person name="Raoult D."/>
            <person name="Koonin E.V."/>
        </authorList>
    </citation>
    <scope>NUCLEOTIDE SEQUENCE [LARGE SCALE GENOMIC DNA]</scope>
    <source>
        <strain evidence="3 4">M10A</strain>
    </source>
</reference>
<keyword evidence="4" id="KW-1185">Reference proteome</keyword>
<dbReference type="SUPFAM" id="SSF69322">
    <property type="entry name" value="Tricorn protease domain 2"/>
    <property type="match status" value="1"/>
</dbReference>
<dbReference type="KEGG" id="vg:14445915"/>
<protein>
    <submittedName>
        <fullName evidence="3">BTB/POZ domain-containing protein</fullName>
    </submittedName>
</protein>
<dbReference type="InterPro" id="IPR015943">
    <property type="entry name" value="WD40/YVTN_repeat-like_dom_sf"/>
</dbReference>
<evidence type="ECO:0000313" key="4">
    <source>
        <dbReference type="Proteomes" id="UP000201640"/>
    </source>
</evidence>
<sequence length="490" mass="57666">MNNLKELYFSKKFSDLTLILIDAEKKIQLNVHKCVLYSFNEYFKTMLNNKFIESDKLIININVFNVQAAKIVIESIYGFNIPTNINWKLLLYIHQCCDYFLINKKFPEVIVPKNEFTDLLNMINIIGETSYLLDCIMINMPATFDLSNLSNDLLKTVSKKVFSYDLMFRSGNNIFLENTKLNETKKINLVSGGNDHFLETNYNHFIFTTHKEKLQNIVIIGNPVRFYDGERHTHIIKVLDVSKNLITSSNKLQLEGNAYCYSPIKMFAWMNDIVFLYEGKLYIYSIGFNNLTQIFKEFTNINNFYLPDWYDGLNSNYGFLITIVCNKKIYVMNYTTHNIINELETEISPIDCVCISSRLNQVVFKSYDQILAWNFKTGEKTLIKEHSVIKKLKYTYNNKYLVTANSEHVNIYESVSLNLVRKINFKSNKRHNLYLFDLLPNNNIICTKNKNIYVFDILTGELISESKKDFIMEKLHVIPHYELFRREIFM</sequence>
<evidence type="ECO:0000256" key="1">
    <source>
        <dbReference type="ARBA" id="ARBA00006497"/>
    </source>
</evidence>
<dbReference type="Gene3D" id="3.30.710.10">
    <property type="entry name" value="Potassium Channel Kv1.1, Chain A"/>
    <property type="match status" value="1"/>
</dbReference>
<dbReference type="OrthoDB" id="7868at10239"/>
<evidence type="ECO:0000313" key="3">
    <source>
        <dbReference type="EMBL" id="AGC02351.1"/>
    </source>
</evidence>